<accession>A0A3Q8WVN2</accession>
<organism evidence="1 2">
    <name type="scientific">Flaviflexus salsibiostraticola</name>
    <dbReference type="NCBI Taxonomy" id="1282737"/>
    <lineage>
        <taxon>Bacteria</taxon>
        <taxon>Bacillati</taxon>
        <taxon>Actinomycetota</taxon>
        <taxon>Actinomycetes</taxon>
        <taxon>Actinomycetales</taxon>
        <taxon>Actinomycetaceae</taxon>
        <taxon>Flaviflexus</taxon>
    </lineage>
</organism>
<reference evidence="1 2" key="1">
    <citation type="submission" date="2018-12" db="EMBL/GenBank/DDBJ databases">
        <title>Complete genome sequence of Flaviflexus salsibiostraticola KCTC 33148.</title>
        <authorList>
            <person name="Bae J.-W."/>
        </authorList>
    </citation>
    <scope>NUCLEOTIDE SEQUENCE [LARGE SCALE GENOMIC DNA]</scope>
    <source>
        <strain evidence="1 2">KCTC 33148</strain>
    </source>
</reference>
<evidence type="ECO:0000313" key="1">
    <source>
        <dbReference type="EMBL" id="AZN30165.1"/>
    </source>
</evidence>
<dbReference type="AlphaFoldDB" id="A0A3Q8WVN2"/>
<evidence type="ECO:0008006" key="3">
    <source>
        <dbReference type="Google" id="ProtNLM"/>
    </source>
</evidence>
<dbReference type="KEGG" id="fsl:EJO69_07470"/>
<gene>
    <name evidence="1" type="ORF">EJO69_07470</name>
</gene>
<dbReference type="Proteomes" id="UP000270021">
    <property type="component" value="Chromosome"/>
</dbReference>
<name>A0A3Q8WVN2_9ACTO</name>
<dbReference type="OrthoDB" id="4559282at2"/>
<protein>
    <recommendedName>
        <fullName evidence="3">DUF4352 domain-containing protein</fullName>
    </recommendedName>
</protein>
<keyword evidence="2" id="KW-1185">Reference proteome</keyword>
<dbReference type="EMBL" id="CP034438">
    <property type="protein sequence ID" value="AZN30165.1"/>
    <property type="molecule type" value="Genomic_DNA"/>
</dbReference>
<proteinExistence type="predicted"/>
<sequence>MKSIGQLAGYDQTASGNMTVEFRVTGIRPNFQCTSSYSGPSLNGNYIAVSFEVETLPSLAEAPVPAFHLSEYNMAILSPSGVLENDSVGNAPWCLQDSEELPWGIGPGQKAYGTIVLDSAHTSGSLLIALPGGARWEWTF</sequence>
<evidence type="ECO:0000313" key="2">
    <source>
        <dbReference type="Proteomes" id="UP000270021"/>
    </source>
</evidence>